<keyword evidence="6" id="KW-0571">Peptide transport</keyword>
<evidence type="ECO:0000256" key="10">
    <source>
        <dbReference type="ARBA" id="ARBA00024202"/>
    </source>
</evidence>
<evidence type="ECO:0000256" key="9">
    <source>
        <dbReference type="ARBA" id="ARBA00023136"/>
    </source>
</evidence>
<evidence type="ECO:0000256" key="3">
    <source>
        <dbReference type="ARBA" id="ARBA00022475"/>
    </source>
</evidence>
<dbReference type="EMBL" id="JBCHKQ010000001">
    <property type="protein sequence ID" value="MEM5947566.1"/>
    <property type="molecule type" value="Genomic_DNA"/>
</dbReference>
<evidence type="ECO:0000256" key="12">
    <source>
        <dbReference type="RuleBase" id="RU363032"/>
    </source>
</evidence>
<keyword evidence="7" id="KW-0653">Protein transport</keyword>
<dbReference type="RefSeq" id="WP_420069131.1">
    <property type="nucleotide sequence ID" value="NZ_JBCHKQ010000001.1"/>
</dbReference>
<keyword evidence="3" id="KW-1003">Cell membrane</keyword>
<dbReference type="InterPro" id="IPR050366">
    <property type="entry name" value="BP-dependent_transpt_permease"/>
</dbReference>
<dbReference type="InterPro" id="IPR000515">
    <property type="entry name" value="MetI-like"/>
</dbReference>
<evidence type="ECO:0000256" key="4">
    <source>
        <dbReference type="ARBA" id="ARBA00022519"/>
    </source>
</evidence>
<dbReference type="PANTHER" id="PTHR43386:SF2">
    <property type="entry name" value="OLIGOPEPTIDE TRANSPORT SYSTEM PERMEASE PROTEIN OPPC"/>
    <property type="match status" value="1"/>
</dbReference>
<dbReference type="InterPro" id="IPR035906">
    <property type="entry name" value="MetI-like_sf"/>
</dbReference>
<feature type="transmembrane region" description="Helical" evidence="12">
    <location>
        <begin position="154"/>
        <end position="179"/>
    </location>
</feature>
<evidence type="ECO:0000256" key="5">
    <source>
        <dbReference type="ARBA" id="ARBA00022692"/>
    </source>
</evidence>
<gene>
    <name evidence="14" type="ORF">WKV44_03310</name>
</gene>
<dbReference type="PROSITE" id="PS50928">
    <property type="entry name" value="ABC_TM1"/>
    <property type="match status" value="1"/>
</dbReference>
<evidence type="ECO:0000256" key="11">
    <source>
        <dbReference type="ARBA" id="ARBA00072251"/>
    </source>
</evidence>
<feature type="transmembrane region" description="Helical" evidence="12">
    <location>
        <begin position="285"/>
        <end position="309"/>
    </location>
</feature>
<feature type="transmembrane region" description="Helical" evidence="12">
    <location>
        <begin position="191"/>
        <end position="210"/>
    </location>
</feature>
<comment type="similarity">
    <text evidence="10">Belongs to the binding-protein-dependent transport system permease family. OppBC subfamily.</text>
</comment>
<evidence type="ECO:0000256" key="1">
    <source>
        <dbReference type="ARBA" id="ARBA00004429"/>
    </source>
</evidence>
<protein>
    <recommendedName>
        <fullName evidence="11">Oligopeptide transport system permease protein OppC</fullName>
    </recommendedName>
</protein>
<evidence type="ECO:0000256" key="7">
    <source>
        <dbReference type="ARBA" id="ARBA00022927"/>
    </source>
</evidence>
<comment type="caution">
    <text evidence="14">The sequence shown here is derived from an EMBL/GenBank/DDBJ whole genome shotgun (WGS) entry which is preliminary data.</text>
</comment>
<feature type="transmembrane region" description="Helical" evidence="12">
    <location>
        <begin position="216"/>
        <end position="234"/>
    </location>
</feature>
<name>A0ABU9UAS6_9SPIR</name>
<keyword evidence="4" id="KW-0997">Cell inner membrane</keyword>
<feature type="domain" description="ABC transmembrane type-1" evidence="13">
    <location>
        <begin position="152"/>
        <end position="341"/>
    </location>
</feature>
<evidence type="ECO:0000256" key="2">
    <source>
        <dbReference type="ARBA" id="ARBA00022448"/>
    </source>
</evidence>
<dbReference type="Pfam" id="PF12911">
    <property type="entry name" value="OppC_N"/>
    <property type="match status" value="1"/>
</dbReference>
<dbReference type="InterPro" id="IPR025966">
    <property type="entry name" value="OppC_N"/>
</dbReference>
<keyword evidence="2 12" id="KW-0813">Transport</keyword>
<keyword evidence="9 12" id="KW-0472">Membrane</keyword>
<dbReference type="Proteomes" id="UP001466331">
    <property type="component" value="Unassembled WGS sequence"/>
</dbReference>
<dbReference type="CDD" id="cd06261">
    <property type="entry name" value="TM_PBP2"/>
    <property type="match status" value="1"/>
</dbReference>
<keyword evidence="15" id="KW-1185">Reference proteome</keyword>
<comment type="subcellular location">
    <subcellularLocation>
        <location evidence="1">Cell inner membrane</location>
        <topology evidence="1">Multi-pass membrane protein</topology>
    </subcellularLocation>
    <subcellularLocation>
        <location evidence="12">Cell membrane</location>
        <topology evidence="12">Multi-pass membrane protein</topology>
    </subcellularLocation>
</comment>
<sequence length="356" mass="39368">MEHAAALSDVPVEATSLTKDAWKRLKKHKMAMAGLIIVLVYVVVSVLAFLNLLPIHSYDFQVPVHQNLPPSLRPAGEVWYETEEAYLYKAAKADGRTELNSEEKAKLEEIKRRIETEVIEYKGKNINPHKRVYILGTDYLGRDMLARIIYGGQVSIAIGLVGTLVSVFIGIIVGAIAGYAGGKIDYILMRVVDVMYGLPYMLIVIILMALFGNNLINLFIALALVSWLTVARVVRGQIISLKNSEFIEAARSMGASPVRIIARHLVPNTLGVIIVFSSLRIPSFIMMEAFLSFLGLGISAPLASWGSLIRDGVEGMTLYPWRLIFPALAMTLFLFAMNFLGDGLRDAFDPHSKNSL</sequence>
<reference evidence="14 15" key="1">
    <citation type="submission" date="2024-03" db="EMBL/GenBank/DDBJ databases">
        <title>Ignisphaera cupida sp. nov., a hyperthermophilic hydrolytic archaeon from a hot spring of Kamchatka, and proposal of Ignisphaeraceae fam. nov.</title>
        <authorList>
            <person name="Podosokorskaya O.A."/>
            <person name="Elcheninov A.G."/>
            <person name="Maltseva A.I."/>
            <person name="Zayulina K.S."/>
            <person name="Novikov A."/>
            <person name="Merkel A.Y."/>
        </authorList>
    </citation>
    <scope>NUCLEOTIDE SEQUENCE [LARGE SCALE GENOMIC DNA]</scope>
    <source>
        <strain evidence="14 15">38H-sp</strain>
    </source>
</reference>
<evidence type="ECO:0000313" key="14">
    <source>
        <dbReference type="EMBL" id="MEM5947566.1"/>
    </source>
</evidence>
<keyword evidence="8 12" id="KW-1133">Transmembrane helix</keyword>
<evidence type="ECO:0000256" key="8">
    <source>
        <dbReference type="ARBA" id="ARBA00022989"/>
    </source>
</evidence>
<dbReference type="SUPFAM" id="SSF161098">
    <property type="entry name" value="MetI-like"/>
    <property type="match status" value="1"/>
</dbReference>
<dbReference type="Gene3D" id="1.10.3720.10">
    <property type="entry name" value="MetI-like"/>
    <property type="match status" value="1"/>
</dbReference>
<keyword evidence="5 12" id="KW-0812">Transmembrane</keyword>
<dbReference type="Pfam" id="PF00528">
    <property type="entry name" value="BPD_transp_1"/>
    <property type="match status" value="1"/>
</dbReference>
<feature type="transmembrane region" description="Helical" evidence="12">
    <location>
        <begin position="321"/>
        <end position="340"/>
    </location>
</feature>
<accession>A0ABU9UAS6</accession>
<evidence type="ECO:0000259" key="13">
    <source>
        <dbReference type="PROSITE" id="PS50928"/>
    </source>
</evidence>
<evidence type="ECO:0000256" key="6">
    <source>
        <dbReference type="ARBA" id="ARBA00022856"/>
    </source>
</evidence>
<feature type="transmembrane region" description="Helical" evidence="12">
    <location>
        <begin position="32"/>
        <end position="53"/>
    </location>
</feature>
<organism evidence="14 15">
    <name type="scientific">Rarispira pelagica</name>
    <dbReference type="NCBI Taxonomy" id="3141764"/>
    <lineage>
        <taxon>Bacteria</taxon>
        <taxon>Pseudomonadati</taxon>
        <taxon>Spirochaetota</taxon>
        <taxon>Spirochaetia</taxon>
        <taxon>Winmispirales</taxon>
        <taxon>Winmispiraceae</taxon>
        <taxon>Rarispira</taxon>
    </lineage>
</organism>
<proteinExistence type="inferred from homology"/>
<evidence type="ECO:0000313" key="15">
    <source>
        <dbReference type="Proteomes" id="UP001466331"/>
    </source>
</evidence>
<dbReference type="PANTHER" id="PTHR43386">
    <property type="entry name" value="OLIGOPEPTIDE TRANSPORT SYSTEM PERMEASE PROTEIN APPC"/>
    <property type="match status" value="1"/>
</dbReference>